<organism evidence="1 2">
    <name type="scientific">Trichoderma gamsii</name>
    <dbReference type="NCBI Taxonomy" id="398673"/>
    <lineage>
        <taxon>Eukaryota</taxon>
        <taxon>Fungi</taxon>
        <taxon>Dikarya</taxon>
        <taxon>Ascomycota</taxon>
        <taxon>Pezizomycotina</taxon>
        <taxon>Sordariomycetes</taxon>
        <taxon>Hypocreomycetidae</taxon>
        <taxon>Hypocreales</taxon>
        <taxon>Hypocreaceae</taxon>
        <taxon>Trichoderma</taxon>
    </lineage>
</organism>
<name>A0A2K0T2L4_9HYPO</name>
<dbReference type="Proteomes" id="UP000236546">
    <property type="component" value="Unassembled WGS sequence"/>
</dbReference>
<evidence type="ECO:0000313" key="1">
    <source>
        <dbReference type="EMBL" id="PNP39777.1"/>
    </source>
</evidence>
<accession>A0A2K0T2L4</accession>
<protein>
    <submittedName>
        <fullName evidence="1">Uncharacterized protein</fullName>
    </submittedName>
</protein>
<proteinExistence type="predicted"/>
<evidence type="ECO:0000313" key="2">
    <source>
        <dbReference type="Proteomes" id="UP000236546"/>
    </source>
</evidence>
<gene>
    <name evidence="1" type="ORF">TGAMA5MH_08296</name>
</gene>
<comment type="caution">
    <text evidence="1">The sequence shown here is derived from an EMBL/GenBank/DDBJ whole genome shotgun (WGS) entry which is preliminary data.</text>
</comment>
<dbReference type="EMBL" id="MTYH01000075">
    <property type="protein sequence ID" value="PNP39777.1"/>
    <property type="molecule type" value="Genomic_DNA"/>
</dbReference>
<sequence>MTFPKDLTRRLEQFALECDKDLLTLDTLYLALFAWYDIVTGHQLNPEECMDGGPNAADSVKIYQPTLAECLVYYPHWLRFTEVTGLAEFIHFFRYVDCAVSGDKIHNDMLVPDDPELNPNVIKALVLEIGTKVPTFSPFQRLPVLPHTMRDSLMPRMINMEPYLFPSDGDLVMTGLPPVHLVGTPKYTHLPRDEGCKTIQLCVPKILADRSFHGPTSPLEAEQTLICNVMDGVDRAEVAKPNEPPGSRGPPWQMLNPHYKMLDTMGPEQKCICLHHARHHIRETVESLLVHLPPGKGLHVNCQGFVTSTDIDTLPAETLRLPSPEAMFAEEDREQRMKEEQRATDEEQRLWGLLDNIKNCAEVDWLMALSMAEIISIVQGLAGLRGPT</sequence>
<dbReference type="AlphaFoldDB" id="A0A2K0T2L4"/>
<reference evidence="1 2" key="1">
    <citation type="submission" date="2017-02" db="EMBL/GenBank/DDBJ databases">
        <title>Genomes of Trichoderma spp. with biocontrol activity.</title>
        <authorList>
            <person name="Gardiner D."/>
            <person name="Kazan K."/>
            <person name="Vos C."/>
            <person name="Harvey P."/>
        </authorList>
    </citation>
    <scope>NUCLEOTIDE SEQUENCE [LARGE SCALE GENOMIC DNA]</scope>
    <source>
        <strain evidence="1 2">A5MH</strain>
    </source>
</reference>
<dbReference type="OrthoDB" id="4899142at2759"/>